<proteinExistence type="inferred from homology"/>
<dbReference type="PROSITE" id="PS00138">
    <property type="entry name" value="SUBTILASE_SER"/>
    <property type="match status" value="1"/>
</dbReference>
<feature type="signal peptide" evidence="7">
    <location>
        <begin position="1"/>
        <end position="25"/>
    </location>
</feature>
<comment type="similarity">
    <text evidence="1 5 6">Belongs to the peptidase S8 family.</text>
</comment>
<evidence type="ECO:0000313" key="10">
    <source>
        <dbReference type="Proteomes" id="UP001245285"/>
    </source>
</evidence>
<feature type="active site" description="Charge relay system" evidence="5">
    <location>
        <position position="165"/>
    </location>
</feature>
<keyword evidence="7" id="KW-0732">Signal</keyword>
<dbReference type="Pfam" id="PF00082">
    <property type="entry name" value="Peptidase_S8"/>
    <property type="match status" value="1"/>
</dbReference>
<name>A0ABU3CPC6_9FLAO</name>
<dbReference type="InterPro" id="IPR023827">
    <property type="entry name" value="Peptidase_S8_Asp-AS"/>
</dbReference>
<comment type="caution">
    <text evidence="9">The sequence shown here is derived from an EMBL/GenBank/DDBJ whole genome shotgun (WGS) entry which is preliminary data.</text>
</comment>
<feature type="active site" description="Charge relay system" evidence="5">
    <location>
        <position position="406"/>
    </location>
</feature>
<evidence type="ECO:0000256" key="7">
    <source>
        <dbReference type="SAM" id="SignalP"/>
    </source>
</evidence>
<dbReference type="RefSeq" id="WP_311496235.1">
    <property type="nucleotide sequence ID" value="NZ_JAVRHO010000030.1"/>
</dbReference>
<keyword evidence="4 5" id="KW-0720">Serine protease</keyword>
<evidence type="ECO:0000256" key="6">
    <source>
        <dbReference type="RuleBase" id="RU003355"/>
    </source>
</evidence>
<dbReference type="PROSITE" id="PS00136">
    <property type="entry name" value="SUBTILASE_ASP"/>
    <property type="match status" value="1"/>
</dbReference>
<feature type="domain" description="Peptidase S8/S53" evidence="8">
    <location>
        <begin position="156"/>
        <end position="455"/>
    </location>
</feature>
<sequence>MKKKFKGLQVVLAVCLLGLFGVSCESESVETELDEDFSQLSEAPFKNYIVISESNEVTKSFENEVKKGATEIIYTIPEIGAVIVNSKDADFVKNAMKKKGVVSVIPDYEIKWIPSNIGVEANPPSIGDSEPYYFYDYLWGLDAIDAPEAWNAGFTGQGANVFVLDSGIDADHVEIAANLNASLSASFVPEEDWNIRPGQYFNHGTHVAGTIAAVRNGVGLIGVAPDAELVAVKVLSEYSGSGAFSWINAGIIYAANNDADVINMSLGANFYKNGKLVDADGNAYRVSPKYIQEIIHLQQRAIDYAYKSGVTLVASAGNDAHDADGDGSWINIPGGLNNVITVSATAPEGYDYLAEYTDYDVPASYTNHGRSLIDVAAPGGDDDVSVYDNILSAGSGGALYWSAGTSMAAPHVSGIAALVIGGNGGEMDPHEVTKQIYKTADNIVSNGQSVYYGHGRVNAYRAVTE</sequence>
<evidence type="ECO:0000256" key="5">
    <source>
        <dbReference type="PROSITE-ProRule" id="PRU01240"/>
    </source>
</evidence>
<dbReference type="Gene3D" id="3.40.50.200">
    <property type="entry name" value="Peptidase S8/S53 domain"/>
    <property type="match status" value="1"/>
</dbReference>
<evidence type="ECO:0000256" key="1">
    <source>
        <dbReference type="ARBA" id="ARBA00011073"/>
    </source>
</evidence>
<dbReference type="PROSITE" id="PS51257">
    <property type="entry name" value="PROKAR_LIPOPROTEIN"/>
    <property type="match status" value="1"/>
</dbReference>
<keyword evidence="3 5" id="KW-0378">Hydrolase</keyword>
<dbReference type="PROSITE" id="PS51892">
    <property type="entry name" value="SUBTILASE"/>
    <property type="match status" value="1"/>
</dbReference>
<accession>A0ABU3CPC6</accession>
<dbReference type="PRINTS" id="PR00723">
    <property type="entry name" value="SUBTILISIN"/>
</dbReference>
<evidence type="ECO:0000313" key="9">
    <source>
        <dbReference type="EMBL" id="MDT0648136.1"/>
    </source>
</evidence>
<evidence type="ECO:0000256" key="3">
    <source>
        <dbReference type="ARBA" id="ARBA00022801"/>
    </source>
</evidence>
<dbReference type="InterPro" id="IPR015500">
    <property type="entry name" value="Peptidase_S8_subtilisin-rel"/>
</dbReference>
<gene>
    <name evidence="9" type="ORF">RM545_15685</name>
</gene>
<feature type="active site" description="Charge relay system" evidence="5">
    <location>
        <position position="203"/>
    </location>
</feature>
<reference evidence="9 10" key="1">
    <citation type="submission" date="2023-09" db="EMBL/GenBank/DDBJ databases">
        <authorList>
            <person name="Rey-Velasco X."/>
        </authorList>
    </citation>
    <scope>NUCLEOTIDE SEQUENCE [LARGE SCALE GENOMIC DNA]</scope>
    <source>
        <strain evidence="9 10">F260</strain>
    </source>
</reference>
<dbReference type="InterPro" id="IPR036852">
    <property type="entry name" value="Peptidase_S8/S53_dom_sf"/>
</dbReference>
<dbReference type="EMBL" id="JAVRHO010000030">
    <property type="protein sequence ID" value="MDT0648136.1"/>
    <property type="molecule type" value="Genomic_DNA"/>
</dbReference>
<dbReference type="InterPro" id="IPR000209">
    <property type="entry name" value="Peptidase_S8/S53_dom"/>
</dbReference>
<dbReference type="InterPro" id="IPR023828">
    <property type="entry name" value="Peptidase_S8_Ser-AS"/>
</dbReference>
<dbReference type="PANTHER" id="PTHR43806">
    <property type="entry name" value="PEPTIDASE S8"/>
    <property type="match status" value="1"/>
</dbReference>
<protein>
    <submittedName>
        <fullName evidence="9">S8 family serine peptidase</fullName>
    </submittedName>
</protein>
<evidence type="ECO:0000259" key="8">
    <source>
        <dbReference type="Pfam" id="PF00082"/>
    </source>
</evidence>
<keyword evidence="2 5" id="KW-0645">Protease</keyword>
<dbReference type="InterPro" id="IPR022398">
    <property type="entry name" value="Peptidase_S8_His-AS"/>
</dbReference>
<evidence type="ECO:0000256" key="2">
    <source>
        <dbReference type="ARBA" id="ARBA00022670"/>
    </source>
</evidence>
<dbReference type="PANTHER" id="PTHR43806:SF11">
    <property type="entry name" value="CEREVISIN-RELATED"/>
    <property type="match status" value="1"/>
</dbReference>
<dbReference type="PROSITE" id="PS00137">
    <property type="entry name" value="SUBTILASE_HIS"/>
    <property type="match status" value="1"/>
</dbReference>
<keyword evidence="10" id="KW-1185">Reference proteome</keyword>
<dbReference type="Proteomes" id="UP001245285">
    <property type="component" value="Unassembled WGS sequence"/>
</dbReference>
<evidence type="ECO:0000256" key="4">
    <source>
        <dbReference type="ARBA" id="ARBA00022825"/>
    </source>
</evidence>
<feature type="chain" id="PRO_5045646636" evidence="7">
    <location>
        <begin position="26"/>
        <end position="465"/>
    </location>
</feature>
<organism evidence="9 10">
    <name type="scientific">Autumnicola lenta</name>
    <dbReference type="NCBI Taxonomy" id="3075593"/>
    <lineage>
        <taxon>Bacteria</taxon>
        <taxon>Pseudomonadati</taxon>
        <taxon>Bacteroidota</taxon>
        <taxon>Flavobacteriia</taxon>
        <taxon>Flavobacteriales</taxon>
        <taxon>Flavobacteriaceae</taxon>
        <taxon>Autumnicola</taxon>
    </lineage>
</organism>
<dbReference type="InterPro" id="IPR050131">
    <property type="entry name" value="Peptidase_S8_subtilisin-like"/>
</dbReference>
<dbReference type="SUPFAM" id="SSF52743">
    <property type="entry name" value="Subtilisin-like"/>
    <property type="match status" value="1"/>
</dbReference>